<sequence>MSQRTFFPKVALDMFVMQMVWSLFFLGIILTIHIGMIIVSVNTGDSMVDFLFFTHGSAKIYMLVIGIISTYGFLRHYAHHGITRKDYFTGSAIAAAGVALAIGVIAIALTGMEYVVMEMADIQGTLDRSLAGDAIQVGNNSISIEFPKAIFESSVLIQSSSWIVSLFMYSLNILTYYAAGWLIGSGFYRFGWFIGLGFILLSLLFIITGDLLWGTELGEPLSNWLPFDLISLPLYGSFLGTIIIIGIMLWLIRLATRNATIKM</sequence>
<accession>A0A0U4FEC0</accession>
<name>A0A0U4FEC0_9BACI</name>
<proteinExistence type="predicted"/>
<feature type="transmembrane region" description="Helical" evidence="1">
    <location>
        <begin position="20"/>
        <end position="39"/>
    </location>
</feature>
<protein>
    <submittedName>
        <fullName evidence="2">Uncharacterized protein</fullName>
    </submittedName>
</protein>
<feature type="transmembrane region" description="Helical" evidence="1">
    <location>
        <begin position="234"/>
        <end position="255"/>
    </location>
</feature>
<dbReference type="EMBL" id="CP013862">
    <property type="protein sequence ID" value="ALX48861.1"/>
    <property type="molecule type" value="Genomic_DNA"/>
</dbReference>
<dbReference type="KEGG" id="lao:AOX59_09685"/>
<evidence type="ECO:0000256" key="1">
    <source>
        <dbReference type="SAM" id="Phobius"/>
    </source>
</evidence>
<feature type="transmembrane region" description="Helical" evidence="1">
    <location>
        <begin position="162"/>
        <end position="183"/>
    </location>
</feature>
<gene>
    <name evidence="2" type="ORF">AOX59_09685</name>
</gene>
<reference evidence="2 3" key="1">
    <citation type="submission" date="2016-01" db="EMBL/GenBank/DDBJ databases">
        <title>Complete genome sequence of strain Lentibacillus amyloliquefaciens LAM0015T isolated from saline sediment.</title>
        <authorList>
            <person name="Wang J.-L."/>
            <person name="He M.-X."/>
        </authorList>
    </citation>
    <scope>NUCLEOTIDE SEQUENCE [LARGE SCALE GENOMIC DNA]</scope>
    <source>
        <strain evidence="2 3">LAM0015</strain>
    </source>
</reference>
<dbReference type="AlphaFoldDB" id="A0A0U4FEC0"/>
<organism evidence="2 3">
    <name type="scientific">Lentibacillus amyloliquefaciens</name>
    <dbReference type="NCBI Taxonomy" id="1472767"/>
    <lineage>
        <taxon>Bacteria</taxon>
        <taxon>Bacillati</taxon>
        <taxon>Bacillota</taxon>
        <taxon>Bacilli</taxon>
        <taxon>Bacillales</taxon>
        <taxon>Bacillaceae</taxon>
        <taxon>Lentibacillus</taxon>
    </lineage>
</organism>
<dbReference type="OrthoDB" id="2388713at2"/>
<evidence type="ECO:0000313" key="3">
    <source>
        <dbReference type="Proteomes" id="UP000050331"/>
    </source>
</evidence>
<dbReference type="RefSeq" id="WP_068445092.1">
    <property type="nucleotide sequence ID" value="NZ_CP013862.1"/>
</dbReference>
<dbReference type="Proteomes" id="UP000050331">
    <property type="component" value="Chromosome"/>
</dbReference>
<evidence type="ECO:0000313" key="2">
    <source>
        <dbReference type="EMBL" id="ALX48861.1"/>
    </source>
</evidence>
<feature type="transmembrane region" description="Helical" evidence="1">
    <location>
        <begin position="190"/>
        <end position="214"/>
    </location>
</feature>
<feature type="transmembrane region" description="Helical" evidence="1">
    <location>
        <begin position="86"/>
        <end position="109"/>
    </location>
</feature>
<keyword evidence="1" id="KW-0812">Transmembrane</keyword>
<feature type="transmembrane region" description="Helical" evidence="1">
    <location>
        <begin position="51"/>
        <end position="74"/>
    </location>
</feature>
<keyword evidence="1" id="KW-1133">Transmembrane helix</keyword>
<keyword evidence="1" id="KW-0472">Membrane</keyword>
<keyword evidence="3" id="KW-1185">Reference proteome</keyword>
<dbReference type="STRING" id="1472767.AOX59_09685"/>